<dbReference type="PROSITE" id="PS01124">
    <property type="entry name" value="HTH_ARAC_FAMILY_2"/>
    <property type="match status" value="1"/>
</dbReference>
<reference evidence="5 6" key="1">
    <citation type="submission" date="2020-03" db="EMBL/GenBank/DDBJ databases">
        <title>Genomic analysis of Bacteroides faecium CBA7301.</title>
        <authorList>
            <person name="Kim J."/>
            <person name="Roh S.W."/>
        </authorList>
    </citation>
    <scope>NUCLEOTIDE SEQUENCE [LARGE SCALE GENOMIC DNA]</scope>
    <source>
        <strain evidence="5 6">CBA7301</strain>
    </source>
</reference>
<evidence type="ECO:0000313" key="6">
    <source>
        <dbReference type="Proteomes" id="UP000501780"/>
    </source>
</evidence>
<dbReference type="PANTHER" id="PTHR47504">
    <property type="entry name" value="RIGHT ORIGIN-BINDING PROTEIN"/>
    <property type="match status" value="1"/>
</dbReference>
<dbReference type="SUPFAM" id="SSF46689">
    <property type="entry name" value="Homeodomain-like"/>
    <property type="match status" value="1"/>
</dbReference>
<keyword evidence="6" id="KW-1185">Reference proteome</keyword>
<dbReference type="PANTHER" id="PTHR47504:SF5">
    <property type="entry name" value="RIGHT ORIGIN-BINDING PROTEIN"/>
    <property type="match status" value="1"/>
</dbReference>
<organism evidence="5 6">
    <name type="scientific">Bacteroides faecium</name>
    <dbReference type="NCBI Taxonomy" id="2715212"/>
    <lineage>
        <taxon>Bacteria</taxon>
        <taxon>Pseudomonadati</taxon>
        <taxon>Bacteroidota</taxon>
        <taxon>Bacteroidia</taxon>
        <taxon>Bacteroidales</taxon>
        <taxon>Bacteroidaceae</taxon>
        <taxon>Bacteroides</taxon>
    </lineage>
</organism>
<dbReference type="InterPro" id="IPR050959">
    <property type="entry name" value="MarA-like"/>
</dbReference>
<dbReference type="InterPro" id="IPR009057">
    <property type="entry name" value="Homeodomain-like_sf"/>
</dbReference>
<dbReference type="Pfam" id="PF12833">
    <property type="entry name" value="HTH_18"/>
    <property type="match status" value="1"/>
</dbReference>
<protein>
    <submittedName>
        <fullName evidence="5">Helix-turn-helix transcriptional regulator</fullName>
    </submittedName>
</protein>
<dbReference type="GO" id="GO:0043565">
    <property type="term" value="F:sequence-specific DNA binding"/>
    <property type="evidence" value="ECO:0007669"/>
    <property type="project" value="InterPro"/>
</dbReference>
<evidence type="ECO:0000256" key="1">
    <source>
        <dbReference type="ARBA" id="ARBA00023015"/>
    </source>
</evidence>
<evidence type="ECO:0000313" key="5">
    <source>
        <dbReference type="EMBL" id="QIU93376.1"/>
    </source>
</evidence>
<keyword evidence="2" id="KW-0238">DNA-binding</keyword>
<dbReference type="Gene3D" id="1.10.10.60">
    <property type="entry name" value="Homeodomain-like"/>
    <property type="match status" value="1"/>
</dbReference>
<keyword evidence="3" id="KW-0804">Transcription</keyword>
<gene>
    <name evidence="5" type="ORF">BacF7301_04065</name>
</gene>
<dbReference type="KEGG" id="bfc:BacF7301_04065"/>
<dbReference type="SMART" id="SM00342">
    <property type="entry name" value="HTH_ARAC"/>
    <property type="match status" value="1"/>
</dbReference>
<evidence type="ECO:0000256" key="2">
    <source>
        <dbReference type="ARBA" id="ARBA00023125"/>
    </source>
</evidence>
<dbReference type="GO" id="GO:0003700">
    <property type="term" value="F:DNA-binding transcription factor activity"/>
    <property type="evidence" value="ECO:0007669"/>
    <property type="project" value="InterPro"/>
</dbReference>
<accession>A0A6H0KIW9</accession>
<evidence type="ECO:0000256" key="3">
    <source>
        <dbReference type="ARBA" id="ARBA00023163"/>
    </source>
</evidence>
<feature type="domain" description="HTH araC/xylS-type" evidence="4">
    <location>
        <begin position="178"/>
        <end position="276"/>
    </location>
</feature>
<dbReference type="RefSeq" id="WP_167960463.1">
    <property type="nucleotide sequence ID" value="NZ_CP050831.1"/>
</dbReference>
<name>A0A6H0KIW9_9BACE</name>
<dbReference type="AlphaFoldDB" id="A0A6H0KIW9"/>
<keyword evidence="1" id="KW-0805">Transcription regulation</keyword>
<dbReference type="InterPro" id="IPR018060">
    <property type="entry name" value="HTH_AraC"/>
</dbReference>
<sequence length="282" mass="32854">MPSICQGNWDCQNCPKAVGNAIAHVVYQRGFHKPAHKCEENFILFLMKGNILVNSQEYAGAMLKEGEFILQAIGSKFEMLAMTECECIYYRFIQPELFCDFRFNHIMKEVPPPLINSPLKIVPELQYFLNGSITYLKEDKVCRELLSLKRKELAFVLGYYYSDYDLASLVHPLSKYTSGFQYFVLQNYKNVKTVEELAQLGGYTISTFRRIFNSVFHEPVYEWMLARRKESVLDDLQNSDCTISEICYKYGFESLPHFSNFCKKSFGVSPRNMRKQKELAIR</sequence>
<dbReference type="Proteomes" id="UP000501780">
    <property type="component" value="Chromosome"/>
</dbReference>
<dbReference type="EMBL" id="CP050831">
    <property type="protein sequence ID" value="QIU93376.1"/>
    <property type="molecule type" value="Genomic_DNA"/>
</dbReference>
<evidence type="ECO:0000259" key="4">
    <source>
        <dbReference type="PROSITE" id="PS01124"/>
    </source>
</evidence>
<proteinExistence type="predicted"/>